<dbReference type="SUPFAM" id="SSF56112">
    <property type="entry name" value="Protein kinase-like (PK-like)"/>
    <property type="match status" value="1"/>
</dbReference>
<dbReference type="PROSITE" id="PS50011">
    <property type="entry name" value="PROTEIN_KINASE_DOM"/>
    <property type="match status" value="1"/>
</dbReference>
<dbReference type="Proteomes" id="UP000188268">
    <property type="component" value="Unassembled WGS sequence"/>
</dbReference>
<feature type="domain" description="Protein kinase" evidence="3">
    <location>
        <begin position="92"/>
        <end position="282"/>
    </location>
</feature>
<organism evidence="4 5">
    <name type="scientific">Corchorus capsularis</name>
    <name type="common">Jute</name>
    <dbReference type="NCBI Taxonomy" id="210143"/>
    <lineage>
        <taxon>Eukaryota</taxon>
        <taxon>Viridiplantae</taxon>
        <taxon>Streptophyta</taxon>
        <taxon>Embryophyta</taxon>
        <taxon>Tracheophyta</taxon>
        <taxon>Spermatophyta</taxon>
        <taxon>Magnoliopsida</taxon>
        <taxon>eudicotyledons</taxon>
        <taxon>Gunneridae</taxon>
        <taxon>Pentapetalae</taxon>
        <taxon>rosids</taxon>
        <taxon>malvids</taxon>
        <taxon>Malvales</taxon>
        <taxon>Malvaceae</taxon>
        <taxon>Grewioideae</taxon>
        <taxon>Apeibeae</taxon>
        <taxon>Corchorus</taxon>
    </lineage>
</organism>
<dbReference type="Gene3D" id="1.10.510.10">
    <property type="entry name" value="Transferase(Phosphotransferase) domain 1"/>
    <property type="match status" value="2"/>
</dbReference>
<evidence type="ECO:0000313" key="4">
    <source>
        <dbReference type="EMBL" id="OMO60518.1"/>
    </source>
</evidence>
<dbReference type="GO" id="GO:0005524">
    <property type="term" value="F:ATP binding"/>
    <property type="evidence" value="ECO:0007669"/>
    <property type="project" value="InterPro"/>
</dbReference>
<sequence length="282" mass="32691">MSDADEDDVDIYNVLLDVKYSSGEDDPSSSYVPTDDLDSFWEETPILSDSDIDEESLQLQATKRDYDQLIENLDDDHAPIKLEGEHILYYTRDFRAKISWGSFGEVYMGWVLDENSKIIHRLAIKSSHKTTNEKELARREKEWEAEKKFLPLQNHPNIIRLIGYARDERRMYLVYRYMEHGSLSRRLKGETTKPGDIYSMGVLLLQLITKKTKEPWKIKGAIEKRFVTEKVSVVHSSLKEGGCNDEDGNKITTLGLRCLDMDDTKRPTIQEVIEELEQLNAH</sequence>
<dbReference type="InterPro" id="IPR000719">
    <property type="entry name" value="Prot_kinase_dom"/>
</dbReference>
<comment type="caution">
    <text evidence="4">The sequence shown here is derived from an EMBL/GenBank/DDBJ whole genome shotgun (WGS) entry which is preliminary data.</text>
</comment>
<evidence type="ECO:0000256" key="2">
    <source>
        <dbReference type="ARBA" id="ARBA00022475"/>
    </source>
</evidence>
<keyword evidence="5" id="KW-1185">Reference proteome</keyword>
<evidence type="ECO:0000259" key="3">
    <source>
        <dbReference type="PROSITE" id="PS50011"/>
    </source>
</evidence>
<accession>A0A1R3GQX0</accession>
<dbReference type="STRING" id="210143.A0A1R3GQX0"/>
<dbReference type="GO" id="GO:0004672">
    <property type="term" value="F:protein kinase activity"/>
    <property type="evidence" value="ECO:0007669"/>
    <property type="project" value="InterPro"/>
</dbReference>
<keyword evidence="2" id="KW-0472">Membrane</keyword>
<evidence type="ECO:0000256" key="1">
    <source>
        <dbReference type="ARBA" id="ARBA00004236"/>
    </source>
</evidence>
<gene>
    <name evidence="4" type="ORF">CCACVL1_24092</name>
</gene>
<dbReference type="PANTHER" id="PTHR45621">
    <property type="entry name" value="OS01G0588500 PROTEIN-RELATED"/>
    <property type="match status" value="1"/>
</dbReference>
<keyword evidence="2" id="KW-1003">Cell membrane</keyword>
<protein>
    <recommendedName>
        <fullName evidence="3">Protein kinase domain-containing protein</fullName>
    </recommendedName>
</protein>
<name>A0A1R3GQX0_COCAP</name>
<dbReference type="InterPro" id="IPR011009">
    <property type="entry name" value="Kinase-like_dom_sf"/>
</dbReference>
<proteinExistence type="predicted"/>
<dbReference type="InterPro" id="IPR050823">
    <property type="entry name" value="Plant_Ser_Thr_Prot_Kinase"/>
</dbReference>
<dbReference type="InterPro" id="IPR001245">
    <property type="entry name" value="Ser-Thr/Tyr_kinase_cat_dom"/>
</dbReference>
<reference evidence="4 5" key="1">
    <citation type="submission" date="2013-09" db="EMBL/GenBank/DDBJ databases">
        <title>Corchorus capsularis genome sequencing.</title>
        <authorList>
            <person name="Alam M."/>
            <person name="Haque M.S."/>
            <person name="Islam M.S."/>
            <person name="Emdad E.M."/>
            <person name="Islam M.M."/>
            <person name="Ahmed B."/>
            <person name="Halim A."/>
            <person name="Hossen Q.M.M."/>
            <person name="Hossain M.Z."/>
            <person name="Ahmed R."/>
            <person name="Khan M.M."/>
            <person name="Islam R."/>
            <person name="Rashid M.M."/>
            <person name="Khan S.A."/>
            <person name="Rahman M.S."/>
            <person name="Alam M."/>
        </authorList>
    </citation>
    <scope>NUCLEOTIDE SEQUENCE [LARGE SCALE GENOMIC DNA]</scope>
    <source>
        <strain evidence="5">cv. CVL-1</strain>
        <tissue evidence="4">Whole seedling</tissue>
    </source>
</reference>
<comment type="subcellular location">
    <subcellularLocation>
        <location evidence="1">Cell membrane</location>
    </subcellularLocation>
</comment>
<dbReference type="GO" id="GO:0005886">
    <property type="term" value="C:plasma membrane"/>
    <property type="evidence" value="ECO:0007669"/>
    <property type="project" value="UniProtKB-SubCell"/>
</dbReference>
<dbReference type="Gramene" id="OMO60518">
    <property type="protein sequence ID" value="OMO60518"/>
    <property type="gene ID" value="CCACVL1_24092"/>
</dbReference>
<dbReference type="OrthoDB" id="1543146at2759"/>
<dbReference type="Pfam" id="PF07714">
    <property type="entry name" value="PK_Tyr_Ser-Thr"/>
    <property type="match status" value="1"/>
</dbReference>
<dbReference type="AlphaFoldDB" id="A0A1R3GQX0"/>
<evidence type="ECO:0000313" key="5">
    <source>
        <dbReference type="Proteomes" id="UP000188268"/>
    </source>
</evidence>
<dbReference type="EMBL" id="AWWV01013693">
    <property type="protein sequence ID" value="OMO60518.1"/>
    <property type="molecule type" value="Genomic_DNA"/>
</dbReference>